<evidence type="ECO:0000313" key="1">
    <source>
        <dbReference type="EMBL" id="CAF4542890.1"/>
    </source>
</evidence>
<dbReference type="Gene3D" id="3.20.20.80">
    <property type="entry name" value="Glycosidases"/>
    <property type="match status" value="1"/>
</dbReference>
<dbReference type="PANTHER" id="PTHR21040:SF12">
    <property type="entry name" value="BETA-N-ACETYLHEXOSAMINIDASE"/>
    <property type="match status" value="1"/>
</dbReference>
<dbReference type="PANTHER" id="PTHR21040">
    <property type="entry name" value="BCDNA.GH04120"/>
    <property type="match status" value="1"/>
</dbReference>
<comment type="caution">
    <text evidence="1">The sequence shown here is derived from an EMBL/GenBank/DDBJ whole genome shotgun (WGS) entry which is preliminary data.</text>
</comment>
<dbReference type="AlphaFoldDB" id="A0A8S2YAJ8"/>
<dbReference type="SUPFAM" id="SSF51445">
    <property type="entry name" value="(Trans)glycosidases"/>
    <property type="match status" value="1"/>
</dbReference>
<protein>
    <submittedName>
        <fullName evidence="1">Uncharacterized protein</fullName>
    </submittedName>
</protein>
<dbReference type="EMBL" id="CAJOBC010114005">
    <property type="protein sequence ID" value="CAF4542890.1"/>
    <property type="molecule type" value="Genomic_DNA"/>
</dbReference>
<dbReference type="InterPro" id="IPR038901">
    <property type="entry name" value="HEXDC-like"/>
</dbReference>
<proteinExistence type="predicted"/>
<organism evidence="1 2">
    <name type="scientific">Didymodactylos carnosus</name>
    <dbReference type="NCBI Taxonomy" id="1234261"/>
    <lineage>
        <taxon>Eukaryota</taxon>
        <taxon>Metazoa</taxon>
        <taxon>Spiralia</taxon>
        <taxon>Gnathifera</taxon>
        <taxon>Rotifera</taxon>
        <taxon>Eurotatoria</taxon>
        <taxon>Bdelloidea</taxon>
        <taxon>Philodinida</taxon>
        <taxon>Philodinidae</taxon>
        <taxon>Didymodactylos</taxon>
    </lineage>
</organism>
<sequence length="337" mass="39564">MNINSQYELFAYHLSNIASYIKNKRPNLLLFIWHDVLQNLGDHLLTKYNLIKTINPVLWSYREDVNVEGFIQEPQAKTFARFTTLWGASAFKGATSEISAMSDVKHYYINQQSWINQLTTSIPRSWQNFDGMIICGWSRYDHFLSLCELLPYSIPSLAYSLAAWIDPFKQTRVDIQSDQGLKQYVNTLLGCNPHAHLHMQEHSSQQLPKCTFPGASIYEVIISLPNIWRQVEQSEMFANKFVTDLHVKFKYIHVKRGEESLDQLKPSLMMLNNFITQFQTEMGKIFAPEVAIEWLETYFMQRYRKVKERVEFIEKAIHEKSWKPRPIPDADKLDNKR</sequence>
<gene>
    <name evidence="1" type="ORF">SRO942_LOCUS46666</name>
</gene>
<dbReference type="Proteomes" id="UP000681722">
    <property type="component" value="Unassembled WGS sequence"/>
</dbReference>
<dbReference type="InterPro" id="IPR017853">
    <property type="entry name" value="GH"/>
</dbReference>
<dbReference type="GO" id="GO:0015929">
    <property type="term" value="F:hexosaminidase activity"/>
    <property type="evidence" value="ECO:0007669"/>
    <property type="project" value="InterPro"/>
</dbReference>
<name>A0A8S2YAJ8_9BILA</name>
<evidence type="ECO:0000313" key="2">
    <source>
        <dbReference type="Proteomes" id="UP000681722"/>
    </source>
</evidence>
<accession>A0A8S2YAJ8</accession>
<dbReference type="OrthoDB" id="10023921at2759"/>
<reference evidence="1" key="1">
    <citation type="submission" date="2021-02" db="EMBL/GenBank/DDBJ databases">
        <authorList>
            <person name="Nowell W R."/>
        </authorList>
    </citation>
    <scope>NUCLEOTIDE SEQUENCE</scope>
</reference>